<proteinExistence type="predicted"/>
<evidence type="ECO:0000313" key="2">
    <source>
        <dbReference type="EMBL" id="PWA58815.1"/>
    </source>
</evidence>
<evidence type="ECO:0000313" key="3">
    <source>
        <dbReference type="Proteomes" id="UP000245207"/>
    </source>
</evidence>
<sequence length="99" mass="10628">MRNCTQPRPADHNSQSAPRQMPTPQGYSSSSPYAGSGGALFNVYGCNTLCCFSLQWNNYNSRLPVGNPYRPLQLSATPSIAGGPMIGTVPTTSPYKLDD</sequence>
<reference evidence="2 3" key="1">
    <citation type="journal article" date="2018" name="Mol. Plant">
        <title>The genome of Artemisia annua provides insight into the evolution of Asteraceae family and artemisinin biosynthesis.</title>
        <authorList>
            <person name="Shen Q."/>
            <person name="Zhang L."/>
            <person name="Liao Z."/>
            <person name="Wang S."/>
            <person name="Yan T."/>
            <person name="Shi P."/>
            <person name="Liu M."/>
            <person name="Fu X."/>
            <person name="Pan Q."/>
            <person name="Wang Y."/>
            <person name="Lv Z."/>
            <person name="Lu X."/>
            <person name="Zhang F."/>
            <person name="Jiang W."/>
            <person name="Ma Y."/>
            <person name="Chen M."/>
            <person name="Hao X."/>
            <person name="Li L."/>
            <person name="Tang Y."/>
            <person name="Lv G."/>
            <person name="Zhou Y."/>
            <person name="Sun X."/>
            <person name="Brodelius P.E."/>
            <person name="Rose J.K.C."/>
            <person name="Tang K."/>
        </authorList>
    </citation>
    <scope>NUCLEOTIDE SEQUENCE [LARGE SCALE GENOMIC DNA]</scope>
    <source>
        <strain evidence="3">cv. Huhao1</strain>
        <tissue evidence="2">Leaf</tissue>
    </source>
</reference>
<organism evidence="2 3">
    <name type="scientific">Artemisia annua</name>
    <name type="common">Sweet wormwood</name>
    <dbReference type="NCBI Taxonomy" id="35608"/>
    <lineage>
        <taxon>Eukaryota</taxon>
        <taxon>Viridiplantae</taxon>
        <taxon>Streptophyta</taxon>
        <taxon>Embryophyta</taxon>
        <taxon>Tracheophyta</taxon>
        <taxon>Spermatophyta</taxon>
        <taxon>Magnoliopsida</taxon>
        <taxon>eudicotyledons</taxon>
        <taxon>Gunneridae</taxon>
        <taxon>Pentapetalae</taxon>
        <taxon>asterids</taxon>
        <taxon>campanulids</taxon>
        <taxon>Asterales</taxon>
        <taxon>Asteraceae</taxon>
        <taxon>Asteroideae</taxon>
        <taxon>Anthemideae</taxon>
        <taxon>Artemisiinae</taxon>
        <taxon>Artemisia</taxon>
    </lineage>
</organism>
<protein>
    <submittedName>
        <fullName evidence="2">Zinc finger, RanBP2-type</fullName>
    </submittedName>
</protein>
<evidence type="ECO:0000256" key="1">
    <source>
        <dbReference type="SAM" id="MobiDB-lite"/>
    </source>
</evidence>
<accession>A0A2U1MC37</accession>
<feature type="compositionally biased region" description="Polar residues" evidence="1">
    <location>
        <begin position="89"/>
        <end position="99"/>
    </location>
</feature>
<dbReference type="AlphaFoldDB" id="A0A2U1MC37"/>
<keyword evidence="3" id="KW-1185">Reference proteome</keyword>
<dbReference type="Proteomes" id="UP000245207">
    <property type="component" value="Unassembled WGS sequence"/>
</dbReference>
<feature type="compositionally biased region" description="Polar residues" evidence="1">
    <location>
        <begin position="1"/>
        <end position="25"/>
    </location>
</feature>
<gene>
    <name evidence="2" type="ORF">CTI12_AA396660</name>
</gene>
<feature type="region of interest" description="Disordered" evidence="1">
    <location>
        <begin position="1"/>
        <end position="31"/>
    </location>
</feature>
<feature type="region of interest" description="Disordered" evidence="1">
    <location>
        <begin position="80"/>
        <end position="99"/>
    </location>
</feature>
<dbReference type="STRING" id="35608.A0A2U1MC37"/>
<dbReference type="EMBL" id="PKPP01005790">
    <property type="protein sequence ID" value="PWA58815.1"/>
    <property type="molecule type" value="Genomic_DNA"/>
</dbReference>
<name>A0A2U1MC37_ARTAN</name>
<comment type="caution">
    <text evidence="2">The sequence shown here is derived from an EMBL/GenBank/DDBJ whole genome shotgun (WGS) entry which is preliminary data.</text>
</comment>